<keyword evidence="11" id="KW-0597">Phosphoprotein</keyword>
<dbReference type="PRINTS" id="PR01217">
    <property type="entry name" value="PRICHEXTENSN"/>
</dbReference>
<evidence type="ECO:0000256" key="15">
    <source>
        <dbReference type="ARBA" id="ARBA00022737"/>
    </source>
</evidence>
<dbReference type="Gene3D" id="4.10.860.120">
    <property type="entry name" value="RNA polymerase II, clamp domain"/>
    <property type="match status" value="2"/>
</dbReference>
<dbReference type="EC" id="2.7.7.6" evidence="24"/>
<dbReference type="InterPro" id="IPR007066">
    <property type="entry name" value="RNA_pol_Rpb1_3"/>
</dbReference>
<dbReference type="Pfam" id="PF04998">
    <property type="entry name" value="RNA_pol_Rpb1_5"/>
    <property type="match status" value="1"/>
</dbReference>
<keyword evidence="16" id="KW-0378">Hydrolase</keyword>
<dbReference type="EMBL" id="VSWD01000009">
    <property type="protein sequence ID" value="KAK3093347.1"/>
    <property type="molecule type" value="Genomic_DNA"/>
</dbReference>
<dbReference type="GO" id="GO:0003899">
    <property type="term" value="F:DNA-directed RNA polymerase activity"/>
    <property type="evidence" value="ECO:0007669"/>
    <property type="project" value="UniProtKB-EC"/>
</dbReference>
<keyword evidence="6" id="KW-0158">Chromosome</keyword>
<accession>A0AA88XWT7</accession>
<dbReference type="FunFam" id="3.30.1490.180:FF:000001">
    <property type="entry name" value="DNA-directed RNA polymerase subunit"/>
    <property type="match status" value="1"/>
</dbReference>
<dbReference type="Gene3D" id="6.10.250.2940">
    <property type="match status" value="1"/>
</dbReference>
<proteinExistence type="inferred from homology"/>
<evidence type="ECO:0000256" key="5">
    <source>
        <dbReference type="ARBA" id="ARBA00006460"/>
    </source>
</evidence>
<dbReference type="Pfam" id="PF05000">
    <property type="entry name" value="RNA_pol_Rpb1_4"/>
    <property type="match status" value="1"/>
</dbReference>
<evidence type="ECO:0000259" key="26">
    <source>
        <dbReference type="SMART" id="SM00663"/>
    </source>
</evidence>
<dbReference type="InterPro" id="IPR000684">
    <property type="entry name" value="RNA_pol_II_repeat_euk"/>
</dbReference>
<dbReference type="InterPro" id="IPR038120">
    <property type="entry name" value="Rpb1_funnel_sf"/>
</dbReference>
<dbReference type="Gene3D" id="1.10.132.30">
    <property type="match status" value="1"/>
</dbReference>
<dbReference type="Pfam" id="PF04983">
    <property type="entry name" value="RNA_pol_Rpb1_3"/>
    <property type="match status" value="1"/>
</dbReference>
<keyword evidence="7 24" id="KW-0240">DNA-directed RNA polymerase</keyword>
<keyword evidence="15" id="KW-0677">Repeat</keyword>
<comment type="catalytic activity">
    <reaction evidence="24">
        <text>RNA(n) + a ribonucleoside 5'-triphosphate = RNA(n+1) + diphosphate</text>
        <dbReference type="Rhea" id="RHEA:21248"/>
        <dbReference type="Rhea" id="RHEA-COMP:14527"/>
        <dbReference type="Rhea" id="RHEA-COMP:17342"/>
        <dbReference type="ChEBI" id="CHEBI:33019"/>
        <dbReference type="ChEBI" id="CHEBI:61557"/>
        <dbReference type="ChEBI" id="CHEBI:140395"/>
        <dbReference type="EC" id="2.7.7.6"/>
    </reaction>
</comment>
<dbReference type="GO" id="GO:0003677">
    <property type="term" value="F:DNA binding"/>
    <property type="evidence" value="ECO:0007669"/>
    <property type="project" value="UniProtKB-KW"/>
</dbReference>
<dbReference type="InterPro" id="IPR045867">
    <property type="entry name" value="DNA-dir_RpoC_beta_prime"/>
</dbReference>
<dbReference type="Pfam" id="PF00623">
    <property type="entry name" value="RNA_pol_Rpb1_2"/>
    <property type="match status" value="1"/>
</dbReference>
<dbReference type="InterPro" id="IPR006592">
    <property type="entry name" value="RNA_pol_N"/>
</dbReference>
<dbReference type="InterPro" id="IPR007075">
    <property type="entry name" value="RNA_pol_Rpb1_6"/>
</dbReference>
<evidence type="ECO:0000256" key="6">
    <source>
        <dbReference type="ARBA" id="ARBA00022454"/>
    </source>
</evidence>
<evidence type="ECO:0000256" key="7">
    <source>
        <dbReference type="ARBA" id="ARBA00022478"/>
    </source>
</evidence>
<dbReference type="GO" id="GO:0005737">
    <property type="term" value="C:cytoplasm"/>
    <property type="evidence" value="ECO:0007669"/>
    <property type="project" value="UniProtKB-SubCell"/>
</dbReference>
<evidence type="ECO:0000256" key="13">
    <source>
        <dbReference type="ARBA" id="ARBA00022695"/>
    </source>
</evidence>
<dbReference type="FunFam" id="3.30.1360.140:FF:000001">
    <property type="entry name" value="DNA-directed RNA polymerase subunit"/>
    <property type="match status" value="1"/>
</dbReference>
<dbReference type="GO" id="GO:0016787">
    <property type="term" value="F:hydrolase activity"/>
    <property type="evidence" value="ECO:0007669"/>
    <property type="project" value="UniProtKB-KW"/>
</dbReference>
<keyword evidence="21" id="KW-0238">DNA-binding</keyword>
<dbReference type="Gene3D" id="1.10.150.390">
    <property type="match status" value="1"/>
</dbReference>
<dbReference type="FunFam" id="2.40.40.20:FF:000019">
    <property type="entry name" value="DNA-directed RNA polymerase II subunit RPB1"/>
    <property type="match status" value="1"/>
</dbReference>
<keyword evidence="9" id="KW-0963">Cytoplasm</keyword>
<keyword evidence="14" id="KW-0479">Metal-binding</keyword>
<evidence type="ECO:0000256" key="11">
    <source>
        <dbReference type="ARBA" id="ARBA00022553"/>
    </source>
</evidence>
<evidence type="ECO:0000313" key="27">
    <source>
        <dbReference type="EMBL" id="KAK3093347.1"/>
    </source>
</evidence>
<dbReference type="FunFam" id="4.10.860.120:FF:000002">
    <property type="entry name" value="DNA-directed RNA polymerase subunit"/>
    <property type="match status" value="1"/>
</dbReference>
<dbReference type="GO" id="GO:0005665">
    <property type="term" value="C:RNA polymerase II, core complex"/>
    <property type="evidence" value="ECO:0007669"/>
    <property type="project" value="TreeGrafter"/>
</dbReference>
<comment type="cofactor">
    <cofactor evidence="1">
        <name>Mg(2+)</name>
        <dbReference type="ChEBI" id="CHEBI:18420"/>
    </cofactor>
</comment>
<dbReference type="InterPro" id="IPR007083">
    <property type="entry name" value="RNA_pol_Rpb1_4"/>
</dbReference>
<dbReference type="PROSITE" id="PS00115">
    <property type="entry name" value="RNA_POL_II_REPEAT"/>
    <property type="match status" value="18"/>
</dbReference>
<dbReference type="Pfam" id="PF05001">
    <property type="entry name" value="RNA_pol_Rpb1_R"/>
    <property type="match status" value="17"/>
</dbReference>
<reference evidence="27" key="1">
    <citation type="submission" date="2019-08" db="EMBL/GenBank/DDBJ databases">
        <title>The improved chromosome-level genome for the pearl oyster Pinctada fucata martensii using PacBio sequencing and Hi-C.</title>
        <authorList>
            <person name="Zheng Z."/>
        </authorList>
    </citation>
    <scope>NUCLEOTIDE SEQUENCE</scope>
    <source>
        <strain evidence="27">ZZ-2019</strain>
        <tissue evidence="27">Adductor muscle</tissue>
    </source>
</reference>
<keyword evidence="12 24" id="KW-0808">Transferase</keyword>
<dbReference type="PANTHER" id="PTHR19376:SF37">
    <property type="entry name" value="DNA-DIRECTED RNA POLYMERASE II SUBUNIT RPB1"/>
    <property type="match status" value="1"/>
</dbReference>
<dbReference type="InterPro" id="IPR007073">
    <property type="entry name" value="RNA_pol_Rpb1_7"/>
</dbReference>
<dbReference type="Gene3D" id="2.40.40.20">
    <property type="match status" value="1"/>
</dbReference>
<dbReference type="Proteomes" id="UP001186944">
    <property type="component" value="Unassembled WGS sequence"/>
</dbReference>
<feature type="region of interest" description="Disordered" evidence="25">
    <location>
        <begin position="1465"/>
        <end position="1818"/>
    </location>
</feature>
<dbReference type="Pfam" id="PF04992">
    <property type="entry name" value="RNA_pol_Rpb1_6"/>
    <property type="match status" value="1"/>
</dbReference>
<dbReference type="FunFam" id="1.10.150.390:FF:000001">
    <property type="entry name" value="DNA-directed RNA polymerase subunit"/>
    <property type="match status" value="1"/>
</dbReference>
<gene>
    <name evidence="27" type="ORF">FSP39_014322</name>
</gene>
<dbReference type="InterPro" id="IPR000722">
    <property type="entry name" value="RNA_pol_asu"/>
</dbReference>
<keyword evidence="10" id="KW-1017">Isopeptide bond</keyword>
<keyword evidence="19" id="KW-0832">Ubl conjugation</keyword>
<evidence type="ECO:0000256" key="12">
    <source>
        <dbReference type="ARBA" id="ARBA00022679"/>
    </source>
</evidence>
<name>A0AA88XWT7_PINIB</name>
<evidence type="ECO:0000256" key="14">
    <source>
        <dbReference type="ARBA" id="ARBA00022723"/>
    </source>
</evidence>
<evidence type="ECO:0000313" key="28">
    <source>
        <dbReference type="Proteomes" id="UP001186944"/>
    </source>
</evidence>
<dbReference type="FunFam" id="4.10.860.120:FF:000005">
    <property type="entry name" value="DNA-directed RNA polymerase subunit"/>
    <property type="match status" value="1"/>
</dbReference>
<dbReference type="GO" id="GO:0006366">
    <property type="term" value="P:transcription by RNA polymerase II"/>
    <property type="evidence" value="ECO:0007669"/>
    <property type="project" value="InterPro"/>
</dbReference>
<feature type="region of interest" description="Disordered" evidence="25">
    <location>
        <begin position="155"/>
        <end position="181"/>
    </location>
</feature>
<comment type="similarity">
    <text evidence="5 24">Belongs to the RNA polymerase beta' chain family.</text>
</comment>
<dbReference type="CDD" id="cd02733">
    <property type="entry name" value="RNAP_II_RPB1_N"/>
    <property type="match status" value="1"/>
</dbReference>
<dbReference type="Pfam" id="PF04997">
    <property type="entry name" value="RNA_pol_Rpb1_1"/>
    <property type="match status" value="1"/>
</dbReference>
<evidence type="ECO:0000256" key="25">
    <source>
        <dbReference type="SAM" id="MobiDB-lite"/>
    </source>
</evidence>
<evidence type="ECO:0000256" key="22">
    <source>
        <dbReference type="ARBA" id="ARBA00023163"/>
    </source>
</evidence>
<dbReference type="Gene3D" id="1.10.274.100">
    <property type="entry name" value="RNA polymerase Rpb1, domain 3"/>
    <property type="match status" value="1"/>
</dbReference>
<keyword evidence="13 24" id="KW-0548">Nucleotidyltransferase</keyword>
<evidence type="ECO:0000256" key="8">
    <source>
        <dbReference type="ARBA" id="ARBA00022481"/>
    </source>
</evidence>
<evidence type="ECO:0000256" key="4">
    <source>
        <dbReference type="ARBA" id="ARBA00004496"/>
    </source>
</evidence>
<feature type="compositionally biased region" description="Low complexity" evidence="25">
    <location>
        <begin position="1465"/>
        <end position="1795"/>
    </location>
</feature>
<evidence type="ECO:0000256" key="3">
    <source>
        <dbReference type="ARBA" id="ARBA00004286"/>
    </source>
</evidence>
<dbReference type="NCBIfam" id="NF006336">
    <property type="entry name" value="PRK08566.1"/>
    <property type="match status" value="1"/>
</dbReference>
<evidence type="ECO:0000256" key="18">
    <source>
        <dbReference type="ARBA" id="ARBA00022842"/>
    </source>
</evidence>
<dbReference type="PANTHER" id="PTHR19376">
    <property type="entry name" value="DNA-DIRECTED RNA POLYMERASE"/>
    <property type="match status" value="1"/>
</dbReference>
<dbReference type="Gene3D" id="3.30.1360.140">
    <property type="match status" value="1"/>
</dbReference>
<keyword evidence="8" id="KW-0488">Methylation</keyword>
<sequence length="1818" mass="199880">MAYIGDSNAPLRDVKRVQFGILSPDEIRRMSVTEGGIKYSETTEGGRPKLNGLMDPRQGTIDRTARCQTCAGNMSECPGHFGHIELAKPVFHIGFMVKTIKILRCVCFFCSKMLIDPTSPKVKDVLSKSKGYPRKRFNHIYDLCKSRKVCEGGDEMDNKQEQQEGEDGEHKKGHGGCGRYQPKLRRNGLELIAEWKDINEESQEKKINLTADRVHEIFKRISDEECIIMGMEPKFARPDWMVITVMPVPPLSVRPAVVMFGSARNQDDLTHKLADIIKANNQLRRNEQNGAASHIIAEDMKMLQYHVATFTDNELPGLPKAVQKSGRPLKSVKQRLKGKEGRVRGNLMGKRVDFSARTVITPDPNLRIDQVGVPRSIAQNMTFPEIVTPFNIDRMTELVRRGANQYPGAKYIIRDNGERIDLRFHPKASDLHLQIGYKVERHMQDNDFVVFNRQPTLHKMSMMCHRVKVLPWSTFRLNLSVTTPYNADFDGDEMNLHLPQSLESKAEISNLALVPRMIITPQANRPVMGIVQDTLTAVRKMTKRDVFLDRADIMNLLMFLPSWDGHVPQPAILKPKPLWTGKQIFSLIIPGRVNCIRTHSTHPDEEDKGPYKWISPGDTKVLIEDGMLISGIICKKTLGTSSGSLAHVVFLEMGYEVAGLMYGNIQTVVNNWLLLEGHSIGIGDTIADPQTYVDIQDTIKNAKRDVIEVIEKAHNDDLEPTPGNTLRQTFENQVNRILNDARDKTGSKAQKSLSDYNNFKAMVVAGSKGSKINISQVIACVGQQNVEGKRIPFGFRHRTLPHFIKDDYGPESRGFVENSYLAGLTPSEFYFHAMGGREGLIDTAVKTAETGYIQRRLIKAMESVMVKSMRKCLSEETIKDLMGDAHALAALEREWAQLKEDREDLRTIFPTGDSKVVLPCNLQRLIWNAQKIFRIDKHKPTDLHPLKVVEDVHSLCKRLISVPGSDRLSIQANANATILMKCLVRATLCSKRVTEELRLSSEAFEWLVGEIESKFQQSHVHPGEMVGALAAQSLGEPATQMTLNTFHYAGVSAKNVTLGVPRLKEIINISKKPKTPSLTVHLVGQAARDAEKAKLTPAIYYDPDPQNTVIAEDQEWVNVYYEMPDFDVSRISAWLLRIELDRKRMTDKKLTMEQISEKITAGFGEDLNCIFNDDNAEKLVLRIRIMNSGDGKMQSDEEIVDKMEDDVFLRCIECTCTCQIQRTRRGYLSQTEGEFKAVAEWILETDGTALTKVLSQRDVDPIRTTTNDIVEVFATLGIEAVRKSIEKEMNHVISFDGSYVNYRHLALLCDCMTAKGHLMAITRHGINRQETGALARCSFEETVDILMEAASHGEVDPMKGVSESIMLGQLARIGTGSFDLLLDAEKCKYGMEIPTNLGVGMAGGVGTGLFFGAGSPAAGMSPQMTPWNQGATPGYASAWSPGVGSGMTPGAAGFSPSAASESGYSPGYSPAWSPQPGSPGSPASPYIPSPAGALPTSPSYSPTSPSYSPTSPSYSPTSPSYSPTSPSYSPTSPSYSPTSPSYSPTSPSYSPTSPSYSPTSPSYSPTSPSYSPTSPSYSPTSPSYSPTSPSYSPTSPSYSPTSPSYSPTSPSYSPTSPSYSPTSPSYSPSSPSYSPSSPSYSPTSPSYSPTSPSYSPSSPKYSPTSPSYSPTSPSYSPSSPQYSPSSPKYSPSSPSYSPSSPKYTPNSPSYTGSPSYSPSSPNYSPTSPEYSPSSPQYSPSSPKYSPASPAYSPSSPKYSPASPSYSPSSPQYTPTSPTYSPTSPQYSPASPTYTPETPKYSPTSPAYSAAGDDDSDRE</sequence>
<evidence type="ECO:0000256" key="23">
    <source>
        <dbReference type="ARBA" id="ARBA00023242"/>
    </source>
</evidence>
<dbReference type="InterPro" id="IPR007081">
    <property type="entry name" value="RNA_pol_Rpb1_5"/>
</dbReference>
<evidence type="ECO:0000256" key="1">
    <source>
        <dbReference type="ARBA" id="ARBA00001946"/>
    </source>
</evidence>
<dbReference type="Gene3D" id="3.30.1490.180">
    <property type="entry name" value="RNA polymerase ii"/>
    <property type="match status" value="1"/>
</dbReference>
<dbReference type="Pfam" id="PF04990">
    <property type="entry name" value="RNA_pol_Rpb1_7"/>
    <property type="match status" value="1"/>
</dbReference>
<evidence type="ECO:0000256" key="24">
    <source>
        <dbReference type="RuleBase" id="RU004279"/>
    </source>
</evidence>
<feature type="domain" description="RNA polymerase N-terminal" evidence="26">
    <location>
        <begin position="239"/>
        <end position="542"/>
    </location>
</feature>
<comment type="caution">
    <text evidence="27">The sequence shown here is derived from an EMBL/GenBank/DDBJ whole genome shotgun (WGS) entry which is preliminary data.</text>
</comment>
<dbReference type="InterPro" id="IPR038593">
    <property type="entry name" value="RNA_pol_Rpb1_7_sf"/>
</dbReference>
<evidence type="ECO:0000256" key="20">
    <source>
        <dbReference type="ARBA" id="ARBA00022990"/>
    </source>
</evidence>
<comment type="subcellular location">
    <subcellularLocation>
        <location evidence="3">Chromosome</location>
    </subcellularLocation>
    <subcellularLocation>
        <location evidence="4">Cytoplasm</location>
    </subcellularLocation>
    <subcellularLocation>
        <location evidence="2">Nucleus</location>
    </subcellularLocation>
</comment>
<dbReference type="GO" id="GO:0046872">
    <property type="term" value="F:metal ion binding"/>
    <property type="evidence" value="ECO:0007669"/>
    <property type="project" value="UniProtKB-KW"/>
</dbReference>
<dbReference type="SMART" id="SM00663">
    <property type="entry name" value="RPOLA_N"/>
    <property type="match status" value="1"/>
</dbReference>
<dbReference type="InterPro" id="IPR007080">
    <property type="entry name" value="RNA_pol_Rpb1_1"/>
</dbReference>
<keyword evidence="23" id="KW-0539">Nucleus</keyword>
<comment type="function">
    <text evidence="24">DNA-dependent RNA polymerase catalyzes the transcription of DNA into RNA using the four ribonucleoside triphosphates as substrates.</text>
</comment>
<evidence type="ECO:0000256" key="10">
    <source>
        <dbReference type="ARBA" id="ARBA00022499"/>
    </source>
</evidence>
<evidence type="ECO:0000256" key="16">
    <source>
        <dbReference type="ARBA" id="ARBA00022801"/>
    </source>
</evidence>
<dbReference type="InterPro" id="IPR042102">
    <property type="entry name" value="RNA_pol_Rpb1_3_sf"/>
</dbReference>
<evidence type="ECO:0000256" key="19">
    <source>
        <dbReference type="ARBA" id="ARBA00022843"/>
    </source>
</evidence>
<dbReference type="CDD" id="cd02584">
    <property type="entry name" value="RNAP_II_Rpb1_C"/>
    <property type="match status" value="1"/>
</dbReference>
<evidence type="ECO:0000256" key="21">
    <source>
        <dbReference type="ARBA" id="ARBA00023125"/>
    </source>
</evidence>
<dbReference type="SUPFAM" id="SSF64484">
    <property type="entry name" value="beta and beta-prime subunits of DNA dependent RNA-polymerase"/>
    <property type="match status" value="1"/>
</dbReference>
<keyword evidence="18" id="KW-0460">Magnesium</keyword>
<dbReference type="FunFam" id="1.10.274.100:FF:000001">
    <property type="entry name" value="DNA-directed RNA polymerase subunit"/>
    <property type="match status" value="1"/>
</dbReference>
<protein>
    <recommendedName>
        <fullName evidence="24">DNA-directed RNA polymerase subunit</fullName>
        <ecNumber evidence="24">2.7.7.6</ecNumber>
    </recommendedName>
</protein>
<dbReference type="GO" id="GO:0005694">
    <property type="term" value="C:chromosome"/>
    <property type="evidence" value="ECO:0007669"/>
    <property type="project" value="UniProtKB-SubCell"/>
</dbReference>
<dbReference type="InterPro" id="IPR044893">
    <property type="entry name" value="RNA_pol_Rpb1_clamp_domain"/>
</dbReference>
<evidence type="ECO:0000256" key="17">
    <source>
        <dbReference type="ARBA" id="ARBA00022833"/>
    </source>
</evidence>
<keyword evidence="28" id="KW-1185">Reference proteome</keyword>
<keyword evidence="17" id="KW-0862">Zinc</keyword>
<keyword evidence="22 24" id="KW-0804">Transcription</keyword>
<organism evidence="27 28">
    <name type="scientific">Pinctada imbricata</name>
    <name type="common">Atlantic pearl-oyster</name>
    <name type="synonym">Pinctada martensii</name>
    <dbReference type="NCBI Taxonomy" id="66713"/>
    <lineage>
        <taxon>Eukaryota</taxon>
        <taxon>Metazoa</taxon>
        <taxon>Spiralia</taxon>
        <taxon>Lophotrochozoa</taxon>
        <taxon>Mollusca</taxon>
        <taxon>Bivalvia</taxon>
        <taxon>Autobranchia</taxon>
        <taxon>Pteriomorphia</taxon>
        <taxon>Pterioida</taxon>
        <taxon>Pterioidea</taxon>
        <taxon>Pteriidae</taxon>
        <taxon>Pinctada</taxon>
    </lineage>
</organism>
<dbReference type="FunFam" id="1.10.132.30:FF:000001">
    <property type="entry name" value="DNA-directed RNA polymerase subunit"/>
    <property type="match status" value="1"/>
</dbReference>
<evidence type="ECO:0000256" key="2">
    <source>
        <dbReference type="ARBA" id="ARBA00004123"/>
    </source>
</evidence>
<evidence type="ECO:0000256" key="9">
    <source>
        <dbReference type="ARBA" id="ARBA00022490"/>
    </source>
</evidence>
<keyword evidence="20" id="KW-0007">Acetylation</keyword>